<dbReference type="Pfam" id="PF12146">
    <property type="entry name" value="Hydrolase_4"/>
    <property type="match status" value="1"/>
</dbReference>
<name>A0ABQ2ILJ7_9BACT</name>
<dbReference type="Gene3D" id="3.40.50.1820">
    <property type="entry name" value="alpha/beta hydrolase"/>
    <property type="match status" value="1"/>
</dbReference>
<reference evidence="3" key="1">
    <citation type="journal article" date="2019" name="Int. J. Syst. Evol. Microbiol.">
        <title>The Global Catalogue of Microorganisms (GCM) 10K type strain sequencing project: providing services to taxonomists for standard genome sequencing and annotation.</title>
        <authorList>
            <consortium name="The Broad Institute Genomics Platform"/>
            <consortium name="The Broad Institute Genome Sequencing Center for Infectious Disease"/>
            <person name="Wu L."/>
            <person name="Ma J."/>
        </authorList>
    </citation>
    <scope>NUCLEOTIDE SEQUENCE [LARGE SCALE GENOMIC DNA]</scope>
    <source>
        <strain evidence="3">CGMCC 1.6375</strain>
    </source>
</reference>
<dbReference type="RefSeq" id="WP_026351033.1">
    <property type="nucleotide sequence ID" value="NZ_BMLI01000004.1"/>
</dbReference>
<dbReference type="PANTHER" id="PTHR11614">
    <property type="entry name" value="PHOSPHOLIPASE-RELATED"/>
    <property type="match status" value="1"/>
</dbReference>
<feature type="domain" description="Serine aminopeptidase S33" evidence="1">
    <location>
        <begin position="31"/>
        <end position="262"/>
    </location>
</feature>
<dbReference type="Proteomes" id="UP000632339">
    <property type="component" value="Unassembled WGS sequence"/>
</dbReference>
<proteinExistence type="predicted"/>
<organism evidence="2 3">
    <name type="scientific">Dyadobacter beijingensis</name>
    <dbReference type="NCBI Taxonomy" id="365489"/>
    <lineage>
        <taxon>Bacteria</taxon>
        <taxon>Pseudomonadati</taxon>
        <taxon>Bacteroidota</taxon>
        <taxon>Cytophagia</taxon>
        <taxon>Cytophagales</taxon>
        <taxon>Spirosomataceae</taxon>
        <taxon>Dyadobacter</taxon>
    </lineage>
</organism>
<dbReference type="SUPFAM" id="SSF53474">
    <property type="entry name" value="alpha/beta-Hydrolases"/>
    <property type="match status" value="1"/>
</dbReference>
<dbReference type="InterPro" id="IPR051044">
    <property type="entry name" value="MAG_DAG_Lipase"/>
</dbReference>
<keyword evidence="2" id="KW-0378">Hydrolase</keyword>
<protein>
    <submittedName>
        <fullName evidence="2">Hydrolase</fullName>
    </submittedName>
</protein>
<dbReference type="InterPro" id="IPR022742">
    <property type="entry name" value="Hydrolase_4"/>
</dbReference>
<dbReference type="InterPro" id="IPR029058">
    <property type="entry name" value="AB_hydrolase_fold"/>
</dbReference>
<sequence length="280" mass="31454">MRSEGKQTTSTFINENGQRIFYRRWTGDLPAKGIVVIVHGLNSHSGYYQDFASQLVENMYAVYALDLAGRGHSEGERFYTADYEDVIGDIDSLIDIAVAAHPGMPVFLYGHSAGGVFASVYAVYHQSRLTGLIAASFAFRVPAPGFALMAMKLLGYILPHTRLIKLKNEDFSRDSAFVSAMNRDPLIVNEKQPARTMQQLLLASEHLQQKMPELGLPLLILHGTADRATMPEGSQYFAEHAAAHDKQLKLYEGYYHDLLNDKYNGIIVKDILRWLRERTL</sequence>
<dbReference type="GO" id="GO:0016787">
    <property type="term" value="F:hydrolase activity"/>
    <property type="evidence" value="ECO:0007669"/>
    <property type="project" value="UniProtKB-KW"/>
</dbReference>
<evidence type="ECO:0000313" key="2">
    <source>
        <dbReference type="EMBL" id="GGN12503.1"/>
    </source>
</evidence>
<gene>
    <name evidence="2" type="ORF">GCM10010967_55710</name>
</gene>
<accession>A0ABQ2ILJ7</accession>
<evidence type="ECO:0000259" key="1">
    <source>
        <dbReference type="Pfam" id="PF12146"/>
    </source>
</evidence>
<evidence type="ECO:0000313" key="3">
    <source>
        <dbReference type="Proteomes" id="UP000632339"/>
    </source>
</evidence>
<comment type="caution">
    <text evidence="2">The sequence shown here is derived from an EMBL/GenBank/DDBJ whole genome shotgun (WGS) entry which is preliminary data.</text>
</comment>
<keyword evidence="3" id="KW-1185">Reference proteome</keyword>
<dbReference type="EMBL" id="BMLI01000004">
    <property type="protein sequence ID" value="GGN12503.1"/>
    <property type="molecule type" value="Genomic_DNA"/>
</dbReference>